<accession>A0A0N4WTI2</accession>
<dbReference type="AlphaFoldDB" id="A0A0N4WTI2"/>
<organism evidence="4">
    <name type="scientific">Haemonchus placei</name>
    <name type="common">Barber's pole worm</name>
    <dbReference type="NCBI Taxonomy" id="6290"/>
    <lineage>
        <taxon>Eukaryota</taxon>
        <taxon>Metazoa</taxon>
        <taxon>Ecdysozoa</taxon>
        <taxon>Nematoda</taxon>
        <taxon>Chromadorea</taxon>
        <taxon>Rhabditida</taxon>
        <taxon>Rhabditina</taxon>
        <taxon>Rhabditomorpha</taxon>
        <taxon>Strongyloidea</taxon>
        <taxon>Trichostrongylidae</taxon>
        <taxon>Haemonchus</taxon>
    </lineage>
</organism>
<reference evidence="4" key="1">
    <citation type="submission" date="2017-02" db="UniProtKB">
        <authorList>
            <consortium name="WormBaseParasite"/>
        </authorList>
    </citation>
    <scope>IDENTIFICATION</scope>
</reference>
<evidence type="ECO:0000313" key="4">
    <source>
        <dbReference type="WBParaSite" id="HPLM_0001489901-mRNA-1"/>
    </source>
</evidence>
<name>A0A0N4WTI2_HAEPC</name>
<dbReference type="EMBL" id="UZAF01018745">
    <property type="protein sequence ID" value="VDO54581.1"/>
    <property type="molecule type" value="Genomic_DNA"/>
</dbReference>
<evidence type="ECO:0000313" key="3">
    <source>
        <dbReference type="Proteomes" id="UP000268014"/>
    </source>
</evidence>
<sequence>MPLLSPGHDTAEKYGFLLIKNSKLVLFVNELDLISGDSPTYSGFVVVVVGVVVVVVGFFVVVVVVVVVGTV</sequence>
<evidence type="ECO:0000256" key="1">
    <source>
        <dbReference type="SAM" id="Phobius"/>
    </source>
</evidence>
<proteinExistence type="predicted"/>
<keyword evidence="3" id="KW-1185">Reference proteome</keyword>
<dbReference type="Proteomes" id="UP000268014">
    <property type="component" value="Unassembled WGS sequence"/>
</dbReference>
<keyword evidence="1" id="KW-0472">Membrane</keyword>
<evidence type="ECO:0000313" key="2">
    <source>
        <dbReference type="EMBL" id="VDO54581.1"/>
    </source>
</evidence>
<keyword evidence="1" id="KW-0812">Transmembrane</keyword>
<gene>
    <name evidence="2" type="ORF">HPLM_LOCUS14891</name>
</gene>
<protein>
    <submittedName>
        <fullName evidence="4">Transmembrane protein</fullName>
    </submittedName>
</protein>
<reference evidence="2 3" key="2">
    <citation type="submission" date="2018-11" db="EMBL/GenBank/DDBJ databases">
        <authorList>
            <consortium name="Pathogen Informatics"/>
        </authorList>
    </citation>
    <scope>NUCLEOTIDE SEQUENCE [LARGE SCALE GENOMIC DNA]</scope>
    <source>
        <strain evidence="2 3">MHpl1</strain>
    </source>
</reference>
<dbReference type="WBParaSite" id="HPLM_0001489901-mRNA-1">
    <property type="protein sequence ID" value="HPLM_0001489901-mRNA-1"/>
    <property type="gene ID" value="HPLM_0001489901"/>
</dbReference>
<keyword evidence="1" id="KW-1133">Transmembrane helix</keyword>
<feature type="transmembrane region" description="Helical" evidence="1">
    <location>
        <begin position="41"/>
        <end position="68"/>
    </location>
</feature>